<keyword evidence="5" id="KW-1185">Reference proteome</keyword>
<dbReference type="InterPro" id="IPR016047">
    <property type="entry name" value="M23ase_b-sheet_dom"/>
</dbReference>
<dbReference type="eggNOG" id="COG0739">
    <property type="taxonomic scope" value="Bacteria"/>
</dbReference>
<proteinExistence type="predicted"/>
<dbReference type="CDD" id="cd12797">
    <property type="entry name" value="M23_peptidase"/>
    <property type="match status" value="1"/>
</dbReference>
<reference evidence="4 5" key="1">
    <citation type="submission" date="2014-08" db="EMBL/GenBank/DDBJ databases">
        <title>Porphyromonas cangingivalis strain:COT-109_OH1386 Genome sequencing.</title>
        <authorList>
            <person name="Wallis C."/>
            <person name="Deusch O."/>
            <person name="O'Flynn C."/>
            <person name="Davis I."/>
            <person name="Jospin G."/>
            <person name="Darling A.E."/>
            <person name="Coil D.A."/>
            <person name="Alexiev A."/>
            <person name="Horsfall A."/>
            <person name="Kirkwood N."/>
            <person name="Harris S."/>
            <person name="Eisen J.A."/>
        </authorList>
    </citation>
    <scope>NUCLEOTIDE SEQUENCE [LARGE SCALE GENOMIC DNA]</scope>
    <source>
        <strain evidence="5">COT-109 OH1386</strain>
    </source>
</reference>
<dbReference type="GO" id="GO:0004222">
    <property type="term" value="F:metalloendopeptidase activity"/>
    <property type="evidence" value="ECO:0007669"/>
    <property type="project" value="TreeGrafter"/>
</dbReference>
<protein>
    <recommendedName>
        <fullName evidence="3">LysM domain-containing protein</fullName>
    </recommendedName>
</protein>
<feature type="region of interest" description="Disordered" evidence="1">
    <location>
        <begin position="32"/>
        <end position="53"/>
    </location>
</feature>
<dbReference type="PANTHER" id="PTHR21666">
    <property type="entry name" value="PEPTIDASE-RELATED"/>
    <property type="match status" value="1"/>
</dbReference>
<evidence type="ECO:0000313" key="4">
    <source>
        <dbReference type="EMBL" id="KGN80306.1"/>
    </source>
</evidence>
<dbReference type="PANTHER" id="PTHR21666:SF270">
    <property type="entry name" value="MUREIN HYDROLASE ACTIVATOR ENVC"/>
    <property type="match status" value="1"/>
</dbReference>
<evidence type="ECO:0000256" key="2">
    <source>
        <dbReference type="SAM" id="SignalP"/>
    </source>
</evidence>
<dbReference type="SMART" id="SM00257">
    <property type="entry name" value="LysM"/>
    <property type="match status" value="1"/>
</dbReference>
<dbReference type="Pfam" id="PF01551">
    <property type="entry name" value="Peptidase_M23"/>
    <property type="match status" value="1"/>
</dbReference>
<dbReference type="InterPro" id="IPR036779">
    <property type="entry name" value="LysM_dom_sf"/>
</dbReference>
<accession>A0A0A2EN73</accession>
<dbReference type="AlphaFoldDB" id="A0A0A2EN73"/>
<feature type="signal peptide" evidence="2">
    <location>
        <begin position="1"/>
        <end position="21"/>
    </location>
</feature>
<dbReference type="RefSeq" id="WP_036851828.1">
    <property type="nucleotide sequence ID" value="NZ_JQJD01000043.1"/>
</dbReference>
<dbReference type="Proteomes" id="UP000030125">
    <property type="component" value="Unassembled WGS sequence"/>
</dbReference>
<dbReference type="OrthoDB" id="9805070at2"/>
<dbReference type="Gene3D" id="3.10.350.10">
    <property type="entry name" value="LysM domain"/>
    <property type="match status" value="1"/>
</dbReference>
<keyword evidence="2" id="KW-0732">Signal</keyword>
<evidence type="ECO:0000259" key="3">
    <source>
        <dbReference type="PROSITE" id="PS51782"/>
    </source>
</evidence>
<sequence>MTFRQILLLCSGSFLLSFANATTPPVKKLEVPAQKLEVPSPATTQPKKKGKEEIKPSAELLADNLPIKDNRRVLELKKMMSEVSEEELEFPAVDLYGEDSWSQYVNPFAGNKSVQIPDTCSINCTEFSYPLTTITATTSRFGYRRRFRRMHYGIDLKVQVGDTIRSAFDGKVRIVSFERKGYGNYIVVRHPNGLETVYGHLSKHLIQEGQIVRAGEPIGLGGNTGRSTGPHLHFETRFMGIPINPEEIINFDTGIPLKEQYVFVKRNTQKAITGTSYLAKKKKSSGSKGSSIAIHKIRQGDTLSGIAAKYGTSVAKLCKLNGLTSKTTLKVGKSIRVS</sequence>
<evidence type="ECO:0000313" key="5">
    <source>
        <dbReference type="Proteomes" id="UP000030125"/>
    </source>
</evidence>
<dbReference type="PROSITE" id="PS51782">
    <property type="entry name" value="LYSM"/>
    <property type="match status" value="1"/>
</dbReference>
<dbReference type="Gene3D" id="2.70.70.10">
    <property type="entry name" value="Glucose Permease (Domain IIA)"/>
    <property type="match status" value="1"/>
</dbReference>
<name>A0A0A2EN73_PORCN</name>
<comment type="caution">
    <text evidence="4">The sequence shown here is derived from an EMBL/GenBank/DDBJ whole genome shotgun (WGS) entry which is preliminary data.</text>
</comment>
<feature type="domain" description="LysM" evidence="3">
    <location>
        <begin position="293"/>
        <end position="337"/>
    </location>
</feature>
<evidence type="ECO:0000256" key="1">
    <source>
        <dbReference type="SAM" id="MobiDB-lite"/>
    </source>
</evidence>
<dbReference type="InterPro" id="IPR050570">
    <property type="entry name" value="Cell_wall_metabolism_enzyme"/>
</dbReference>
<dbReference type="SUPFAM" id="SSF51261">
    <property type="entry name" value="Duplicated hybrid motif"/>
    <property type="match status" value="1"/>
</dbReference>
<dbReference type="SUPFAM" id="SSF54106">
    <property type="entry name" value="LysM domain"/>
    <property type="match status" value="1"/>
</dbReference>
<dbReference type="CDD" id="cd00118">
    <property type="entry name" value="LysM"/>
    <property type="match status" value="1"/>
</dbReference>
<dbReference type="Pfam" id="PF01476">
    <property type="entry name" value="LysM"/>
    <property type="match status" value="1"/>
</dbReference>
<dbReference type="EMBL" id="JQJD01000043">
    <property type="protein sequence ID" value="KGN80306.1"/>
    <property type="molecule type" value="Genomic_DNA"/>
</dbReference>
<feature type="chain" id="PRO_5001986281" description="LysM domain-containing protein" evidence="2">
    <location>
        <begin position="22"/>
        <end position="338"/>
    </location>
</feature>
<gene>
    <name evidence="4" type="ORF">HQ35_06390</name>
</gene>
<dbReference type="STRING" id="36874.HQ34_01160"/>
<organism evidence="4 5">
    <name type="scientific">Porphyromonas cangingivalis</name>
    <dbReference type="NCBI Taxonomy" id="36874"/>
    <lineage>
        <taxon>Bacteria</taxon>
        <taxon>Pseudomonadati</taxon>
        <taxon>Bacteroidota</taxon>
        <taxon>Bacteroidia</taxon>
        <taxon>Bacteroidales</taxon>
        <taxon>Porphyromonadaceae</taxon>
        <taxon>Porphyromonas</taxon>
    </lineage>
</organism>
<dbReference type="InterPro" id="IPR011055">
    <property type="entry name" value="Dup_hybrid_motif"/>
</dbReference>
<dbReference type="InterPro" id="IPR018392">
    <property type="entry name" value="LysM"/>
</dbReference>